<protein>
    <submittedName>
        <fullName evidence="1">OJ1485_B09.9 protein</fullName>
    </submittedName>
</protein>
<dbReference type="EMBL" id="AP003707">
    <property type="protein sequence ID" value="BAB86180.1"/>
    <property type="molecule type" value="Genomic_DNA"/>
</dbReference>
<accession>Q8RZI7</accession>
<sequence>MAGFVRSNPTLALEFFMRRIHCSGPNLMCAYYADAAEAVLTQQQIKQAAVRTIFPQSLAILFSNRLSNLPGPFHTSSSFFGGNKWSSRSVVSGPTNQLALHCCCAASPSSKPE</sequence>
<organism evidence="1">
    <name type="scientific">Oryza sativa subsp. japonica</name>
    <name type="common">Rice</name>
    <dbReference type="NCBI Taxonomy" id="39947"/>
    <lineage>
        <taxon>Eukaryota</taxon>
        <taxon>Viridiplantae</taxon>
        <taxon>Streptophyta</taxon>
        <taxon>Embryophyta</taxon>
        <taxon>Tracheophyta</taxon>
        <taxon>Spermatophyta</taxon>
        <taxon>Magnoliopsida</taxon>
        <taxon>Liliopsida</taxon>
        <taxon>Poales</taxon>
        <taxon>Poaceae</taxon>
        <taxon>BOP clade</taxon>
        <taxon>Oryzoideae</taxon>
        <taxon>Oryzeae</taxon>
        <taxon>Oryzinae</taxon>
        <taxon>Oryza</taxon>
        <taxon>Oryza sativa</taxon>
    </lineage>
</organism>
<evidence type="ECO:0000313" key="1">
    <source>
        <dbReference type="EMBL" id="BAB86180.1"/>
    </source>
</evidence>
<reference evidence="1" key="1">
    <citation type="journal article" date="2002" name="Nature">
        <title>The genome sequence and structure of rice chromosome 1.</title>
        <authorList>
            <person name="Sasaki T."/>
            <person name="Matsumoto T."/>
            <person name="Yamamoto K."/>
            <person name="Sakata K."/>
            <person name="Baba T."/>
            <person name="Katayose Y."/>
            <person name="Wu J."/>
            <person name="Niimura Y."/>
            <person name="Cheng Z."/>
            <person name="Nagamura Y."/>
            <person name="Antonio B.A."/>
            <person name="Kanamori H."/>
            <person name="Hosokawa S."/>
            <person name="Masukawa M."/>
            <person name="Arikawa K."/>
            <person name="Chiden Y."/>
            <person name="Hayashi M."/>
            <person name="Okamoto M."/>
            <person name="Ando T."/>
            <person name="Aoki H."/>
            <person name="Arita K."/>
            <person name="Hamada M."/>
            <person name="Harada C."/>
            <person name="Hijishita S."/>
            <person name="Honda M."/>
            <person name="Ichikawa Y."/>
            <person name="Idonuma A."/>
            <person name="Iijima M."/>
            <person name="Ikeda M."/>
            <person name="Ikeno M."/>
            <person name="Itoh S."/>
            <person name="Itoh T."/>
            <person name="Itoh Y."/>
            <person name="Itoh Y."/>
            <person name="Iwabuchi A."/>
            <person name="Kamiya K."/>
            <person name="Karasawa W."/>
            <person name="Katagiri S."/>
            <person name="Kikuta A."/>
            <person name="Kobayashi N."/>
            <person name="Kono I."/>
            <person name="Machita K."/>
            <person name="Maehara T."/>
            <person name="Mizuno H."/>
            <person name="Mizubayashi T."/>
            <person name="Mukai Y."/>
            <person name="Nagasaki H."/>
            <person name="Nakashima M."/>
            <person name="Nakama Y."/>
            <person name="Nakamichi Y."/>
            <person name="Nakamura M."/>
            <person name="Namiki N."/>
            <person name="Negishi M."/>
            <person name="Ohta I."/>
            <person name="Ono N."/>
            <person name="Saji S."/>
            <person name="Sakai K."/>
            <person name="Shibata M."/>
            <person name="Shimokawa T."/>
            <person name="Shomura A."/>
            <person name="Song J."/>
            <person name="Takazaki Y."/>
            <person name="Terasawa K."/>
            <person name="Tsuji K."/>
            <person name="Waki K."/>
            <person name="Yamagata H."/>
            <person name="Yamane H."/>
            <person name="Yoshiki S."/>
            <person name="Yoshihara R."/>
            <person name="Yukawa K."/>
            <person name="Zhong H."/>
            <person name="Iwama H."/>
            <person name="Endo T."/>
            <person name="Ito H."/>
            <person name="Hahn J.H."/>
            <person name="Kim H.I."/>
            <person name="Eun M.Y."/>
            <person name="Yano M."/>
            <person name="Jiang J."/>
            <person name="Gojobori T."/>
        </authorList>
    </citation>
    <scope>NUCLEOTIDE SEQUENCE</scope>
</reference>
<proteinExistence type="predicted"/>
<gene>
    <name evidence="1" type="primary">OJ1485_B09.9</name>
</gene>
<name>Q8RZI7_ORYSJ</name>
<dbReference type="AlphaFoldDB" id="Q8RZI7"/>